<protein>
    <submittedName>
        <fullName evidence="2">13257_t:CDS:1</fullName>
    </submittedName>
</protein>
<name>A0A9N9AHI8_9GLOM</name>
<evidence type="ECO:0000313" key="3">
    <source>
        <dbReference type="Proteomes" id="UP000789831"/>
    </source>
</evidence>
<dbReference type="AlphaFoldDB" id="A0A9N9AHI8"/>
<gene>
    <name evidence="2" type="ORF">AGERDE_LOCUS5604</name>
</gene>
<evidence type="ECO:0000256" key="1">
    <source>
        <dbReference type="SAM" id="MobiDB-lite"/>
    </source>
</evidence>
<accession>A0A9N9AHI8</accession>
<comment type="caution">
    <text evidence="2">The sequence shown here is derived from an EMBL/GenBank/DDBJ whole genome shotgun (WGS) entry which is preliminary data.</text>
</comment>
<feature type="region of interest" description="Disordered" evidence="1">
    <location>
        <begin position="195"/>
        <end position="214"/>
    </location>
</feature>
<organism evidence="2 3">
    <name type="scientific">Ambispora gerdemannii</name>
    <dbReference type="NCBI Taxonomy" id="144530"/>
    <lineage>
        <taxon>Eukaryota</taxon>
        <taxon>Fungi</taxon>
        <taxon>Fungi incertae sedis</taxon>
        <taxon>Mucoromycota</taxon>
        <taxon>Glomeromycotina</taxon>
        <taxon>Glomeromycetes</taxon>
        <taxon>Archaeosporales</taxon>
        <taxon>Ambisporaceae</taxon>
        <taxon>Ambispora</taxon>
    </lineage>
</organism>
<dbReference type="Proteomes" id="UP000789831">
    <property type="component" value="Unassembled WGS sequence"/>
</dbReference>
<proteinExistence type="predicted"/>
<dbReference type="EMBL" id="CAJVPL010000776">
    <property type="protein sequence ID" value="CAG8528736.1"/>
    <property type="molecule type" value="Genomic_DNA"/>
</dbReference>
<dbReference type="OrthoDB" id="2388139at2759"/>
<evidence type="ECO:0000313" key="2">
    <source>
        <dbReference type="EMBL" id="CAG8528736.1"/>
    </source>
</evidence>
<keyword evidence="3" id="KW-1185">Reference proteome</keyword>
<reference evidence="2" key="1">
    <citation type="submission" date="2021-06" db="EMBL/GenBank/DDBJ databases">
        <authorList>
            <person name="Kallberg Y."/>
            <person name="Tangrot J."/>
            <person name="Rosling A."/>
        </authorList>
    </citation>
    <scope>NUCLEOTIDE SEQUENCE</scope>
    <source>
        <strain evidence="2">MT106</strain>
    </source>
</reference>
<sequence length="257" mass="30137">MLQILEYIPSTDLSTIFSCLLINKHWCATTTVVLWRNPFRLLKTRRRRSAASVQDWRIRAAHLFESYISFLDNEARAQLKQVPIYLPANQSKKLMIQPSKSPQNIIINYVSFMDDSIDCNEILDAAHCWVLLLRTKMAAIETNREKVIYEGKLMPKLKSKIVSYPEGKLVESNDKSNHTSNSHIFNQNINHEQPQQLLQQRQKHETEQPELNNPVHPEPLISRVLCNFLARCNPLLSKLQCEFRDWQNREIVRKFEI</sequence>